<accession>A0A0F9EBN3</accession>
<proteinExistence type="predicted"/>
<evidence type="ECO:0000313" key="1">
    <source>
        <dbReference type="EMBL" id="KKL71468.1"/>
    </source>
</evidence>
<comment type="caution">
    <text evidence="1">The sequence shown here is derived from an EMBL/GenBank/DDBJ whole genome shotgun (WGS) entry which is preliminary data.</text>
</comment>
<feature type="non-terminal residue" evidence="1">
    <location>
        <position position="1"/>
    </location>
</feature>
<organism evidence="1">
    <name type="scientific">marine sediment metagenome</name>
    <dbReference type="NCBI Taxonomy" id="412755"/>
    <lineage>
        <taxon>unclassified sequences</taxon>
        <taxon>metagenomes</taxon>
        <taxon>ecological metagenomes</taxon>
    </lineage>
</organism>
<gene>
    <name evidence="1" type="ORF">LCGC14_2094660</name>
</gene>
<reference evidence="1" key="1">
    <citation type="journal article" date="2015" name="Nature">
        <title>Complex archaea that bridge the gap between prokaryotes and eukaryotes.</title>
        <authorList>
            <person name="Spang A."/>
            <person name="Saw J.H."/>
            <person name="Jorgensen S.L."/>
            <person name="Zaremba-Niedzwiedzka K."/>
            <person name="Martijn J."/>
            <person name="Lind A.E."/>
            <person name="van Eijk R."/>
            <person name="Schleper C."/>
            <person name="Guy L."/>
            <person name="Ettema T.J."/>
        </authorList>
    </citation>
    <scope>NUCLEOTIDE SEQUENCE</scope>
</reference>
<protein>
    <submittedName>
        <fullName evidence="1">Uncharacterized protein</fullName>
    </submittedName>
</protein>
<dbReference type="AlphaFoldDB" id="A0A0F9EBN3"/>
<name>A0A0F9EBN3_9ZZZZ</name>
<sequence length="27" mass="2860">RVEALDQAITDLQAARGLVSGDDSTEE</sequence>
<dbReference type="EMBL" id="LAZR01025585">
    <property type="protein sequence ID" value="KKL71468.1"/>
    <property type="molecule type" value="Genomic_DNA"/>
</dbReference>